<reference evidence="3" key="1">
    <citation type="journal article" date="2022" name="BMC Genomics">
        <title>Genome sequence of the entomopathogenic Serratia entomophila isolate 626 and characterisation of the species specific itaconate degradation pathway.</title>
        <authorList>
            <person name="Vaughan A.L."/>
            <person name="Altermann E."/>
            <person name="Glare T.R."/>
            <person name="Hurst M.R.H."/>
        </authorList>
    </citation>
    <scope>NUCLEOTIDE SEQUENCE</scope>
    <source>
        <strain evidence="3">626</strain>
    </source>
</reference>
<feature type="signal peptide" evidence="1">
    <location>
        <begin position="1"/>
        <end position="29"/>
    </location>
</feature>
<dbReference type="Pfam" id="PF00419">
    <property type="entry name" value="Fimbrial"/>
    <property type="match status" value="1"/>
</dbReference>
<organism evidence="3 4">
    <name type="scientific">Serratia entomophila</name>
    <dbReference type="NCBI Taxonomy" id="42906"/>
    <lineage>
        <taxon>Bacteria</taxon>
        <taxon>Pseudomonadati</taxon>
        <taxon>Pseudomonadota</taxon>
        <taxon>Gammaproteobacteria</taxon>
        <taxon>Enterobacterales</taxon>
        <taxon>Yersiniaceae</taxon>
        <taxon>Serratia</taxon>
    </lineage>
</organism>
<name>A0ABY5CU93_9GAMM</name>
<dbReference type="Gene3D" id="2.60.40.1090">
    <property type="entry name" value="Fimbrial-type adhesion domain"/>
    <property type="match status" value="1"/>
</dbReference>
<dbReference type="InterPro" id="IPR000259">
    <property type="entry name" value="Adhesion_dom_fimbrial"/>
</dbReference>
<evidence type="ECO:0000259" key="2">
    <source>
        <dbReference type="Pfam" id="PF00419"/>
    </source>
</evidence>
<proteinExistence type="predicted"/>
<dbReference type="InterPro" id="IPR008966">
    <property type="entry name" value="Adhesion_dom_sf"/>
</dbReference>
<feature type="domain" description="Fimbrial-type adhesion" evidence="2">
    <location>
        <begin position="34"/>
        <end position="181"/>
    </location>
</feature>
<dbReference type="Proteomes" id="UP001056873">
    <property type="component" value="Chromosome"/>
</dbReference>
<feature type="chain" id="PRO_5045071289" evidence="1">
    <location>
        <begin position="30"/>
        <end position="182"/>
    </location>
</feature>
<gene>
    <name evidence="3" type="ORF">KFQ06_00400</name>
</gene>
<keyword evidence="1" id="KW-0732">Signal</keyword>
<dbReference type="RefSeq" id="WP_198640607.1">
    <property type="nucleotide sequence ID" value="NZ_CAMIPH010000015.1"/>
</dbReference>
<dbReference type="EMBL" id="CP074347">
    <property type="protein sequence ID" value="USV01060.1"/>
    <property type="molecule type" value="Genomic_DNA"/>
</dbReference>
<protein>
    <submittedName>
        <fullName evidence="3">Type 1 fimbrial protein</fullName>
    </submittedName>
</protein>
<dbReference type="SUPFAM" id="SSF49401">
    <property type="entry name" value="Bacterial adhesins"/>
    <property type="match status" value="1"/>
</dbReference>
<dbReference type="InterPro" id="IPR036937">
    <property type="entry name" value="Adhesion_dom_fimbrial_sf"/>
</dbReference>
<dbReference type="PANTHER" id="PTHR33420:SF9">
    <property type="entry name" value="MINOR FIMBRIAL SUBUNIT"/>
    <property type="match status" value="1"/>
</dbReference>
<keyword evidence="4" id="KW-1185">Reference proteome</keyword>
<evidence type="ECO:0000313" key="3">
    <source>
        <dbReference type="EMBL" id="USV01060.1"/>
    </source>
</evidence>
<accession>A0ABY5CU93</accession>
<sequence length="182" mass="19559">MQRNNGCRWCWLHAGLAGVALLLSPLATGADNMRFHGALVAEPCVIPPGEENIQLDFGTVIDKYLYLNQRTHGQQFALHLAECDLSLGATVRVRFSGNENPHLPGLLALAGGSQASGIAIGMETPEGKPLPLNQSGQKYPLAKGDNLLTFKAYVQGEPEAIAKETIERGPFSAVATFSLEYE</sequence>
<evidence type="ECO:0000256" key="1">
    <source>
        <dbReference type="SAM" id="SignalP"/>
    </source>
</evidence>
<dbReference type="InterPro" id="IPR050263">
    <property type="entry name" value="Bact_Fimbrial_Adh_Pro"/>
</dbReference>
<evidence type="ECO:0000313" key="4">
    <source>
        <dbReference type="Proteomes" id="UP001056873"/>
    </source>
</evidence>
<dbReference type="PANTHER" id="PTHR33420">
    <property type="entry name" value="FIMBRIAL SUBUNIT ELFA-RELATED"/>
    <property type="match status" value="1"/>
</dbReference>